<name>A0A9Q1KN30_9CARY</name>
<dbReference type="Proteomes" id="UP001153076">
    <property type="component" value="Unassembled WGS sequence"/>
</dbReference>
<evidence type="ECO:0000256" key="6">
    <source>
        <dbReference type="ARBA" id="ARBA00023274"/>
    </source>
</evidence>
<gene>
    <name evidence="9" type="ORF">Cgig2_019692</name>
</gene>
<comment type="similarity">
    <text evidence="2">Belongs to the mitochondrion-specific ribosomal protein mL53 family.</text>
</comment>
<dbReference type="PANTHER" id="PTHR33618:SF1">
    <property type="entry name" value="LARGE RIBOSOMAL SUBUNIT PROTEIN ML53"/>
    <property type="match status" value="1"/>
</dbReference>
<evidence type="ECO:0000256" key="2">
    <source>
        <dbReference type="ARBA" id="ARBA00005557"/>
    </source>
</evidence>
<evidence type="ECO:0000313" key="10">
    <source>
        <dbReference type="Proteomes" id="UP001153076"/>
    </source>
</evidence>
<accession>A0A9Q1KN30</accession>
<reference evidence="9" key="1">
    <citation type="submission" date="2022-04" db="EMBL/GenBank/DDBJ databases">
        <title>Carnegiea gigantea Genome sequencing and assembly v2.</title>
        <authorList>
            <person name="Copetti D."/>
            <person name="Sanderson M.J."/>
            <person name="Burquez A."/>
            <person name="Wojciechowski M.F."/>
        </authorList>
    </citation>
    <scope>NUCLEOTIDE SEQUENCE</scope>
    <source>
        <strain evidence="9">SGP5-SGP5p</strain>
        <tissue evidence="9">Aerial part</tissue>
    </source>
</reference>
<dbReference type="InterPro" id="IPR052473">
    <property type="entry name" value="mtLSU_mL53"/>
</dbReference>
<dbReference type="InterPro" id="IPR019716">
    <property type="entry name" value="Ribosomal_mL53"/>
</dbReference>
<keyword evidence="4" id="KW-0689">Ribosomal protein</keyword>
<dbReference type="GO" id="GO:0005762">
    <property type="term" value="C:mitochondrial large ribosomal subunit"/>
    <property type="evidence" value="ECO:0007669"/>
    <property type="project" value="TreeGrafter"/>
</dbReference>
<keyword evidence="3" id="KW-0809">Transit peptide</keyword>
<keyword evidence="10" id="KW-1185">Reference proteome</keyword>
<comment type="caution">
    <text evidence="9">The sequence shown here is derived from an EMBL/GenBank/DDBJ whole genome shotgun (WGS) entry which is preliminary data.</text>
</comment>
<evidence type="ECO:0000256" key="4">
    <source>
        <dbReference type="ARBA" id="ARBA00022980"/>
    </source>
</evidence>
<dbReference type="Pfam" id="PF10780">
    <property type="entry name" value="MRP_L53"/>
    <property type="match status" value="1"/>
</dbReference>
<dbReference type="PANTHER" id="PTHR33618">
    <property type="entry name" value="39S RIBOSOMAL PROTEIN L53, MITOCHONDRIAL"/>
    <property type="match status" value="1"/>
</dbReference>
<evidence type="ECO:0000256" key="7">
    <source>
        <dbReference type="ARBA" id="ARBA00035180"/>
    </source>
</evidence>
<evidence type="ECO:0000256" key="1">
    <source>
        <dbReference type="ARBA" id="ARBA00004173"/>
    </source>
</evidence>
<keyword evidence="6" id="KW-0687">Ribonucleoprotein</keyword>
<evidence type="ECO:0000256" key="5">
    <source>
        <dbReference type="ARBA" id="ARBA00023128"/>
    </source>
</evidence>
<organism evidence="9 10">
    <name type="scientific">Carnegiea gigantea</name>
    <dbReference type="NCBI Taxonomy" id="171969"/>
    <lineage>
        <taxon>Eukaryota</taxon>
        <taxon>Viridiplantae</taxon>
        <taxon>Streptophyta</taxon>
        <taxon>Embryophyta</taxon>
        <taxon>Tracheophyta</taxon>
        <taxon>Spermatophyta</taxon>
        <taxon>Magnoliopsida</taxon>
        <taxon>eudicotyledons</taxon>
        <taxon>Gunneridae</taxon>
        <taxon>Pentapetalae</taxon>
        <taxon>Caryophyllales</taxon>
        <taxon>Cactineae</taxon>
        <taxon>Cactaceae</taxon>
        <taxon>Cactoideae</taxon>
        <taxon>Echinocereeae</taxon>
        <taxon>Carnegiea</taxon>
    </lineage>
</organism>
<dbReference type="EMBL" id="JAKOGI010000052">
    <property type="protein sequence ID" value="KAJ8446539.1"/>
    <property type="molecule type" value="Genomic_DNA"/>
</dbReference>
<keyword evidence="5" id="KW-0496">Mitochondrion</keyword>
<sequence length="185" mass="21188">MLKYLTRVRMVMNPLDPRAVACKELLAQFQRSKSNPSDHQCDVQINRRTDDCPPQIRVTFINGVEEEFDLASDSAQSIRQRILERGMLFQTEQMFCDHGLPWPVVIPDDELQQIPASFKTKNTQLPENGYDQVRVILLKSNINSAGSSSSVSAVTSKRFTFYMVDKNGGPHLKEFYWEFLVQDGN</sequence>
<dbReference type="OrthoDB" id="2012048at2759"/>
<proteinExistence type="inferred from homology"/>
<comment type="subcellular location">
    <subcellularLocation>
        <location evidence="1">Mitochondrion</location>
    </subcellularLocation>
</comment>
<dbReference type="AlphaFoldDB" id="A0A9Q1KN30"/>
<evidence type="ECO:0000313" key="9">
    <source>
        <dbReference type="EMBL" id="KAJ8446539.1"/>
    </source>
</evidence>
<protein>
    <recommendedName>
        <fullName evidence="7">Large ribosomal subunit protein mL53</fullName>
    </recommendedName>
    <alternativeName>
        <fullName evidence="8">39S ribosomal protein L53, mitochondrial</fullName>
    </alternativeName>
</protein>
<dbReference type="Gene3D" id="3.40.30.10">
    <property type="entry name" value="Glutaredoxin"/>
    <property type="match status" value="1"/>
</dbReference>
<evidence type="ECO:0000256" key="8">
    <source>
        <dbReference type="ARBA" id="ARBA00042721"/>
    </source>
</evidence>
<evidence type="ECO:0000256" key="3">
    <source>
        <dbReference type="ARBA" id="ARBA00022946"/>
    </source>
</evidence>